<dbReference type="GO" id="GO:0000976">
    <property type="term" value="F:transcription cis-regulatory region binding"/>
    <property type="evidence" value="ECO:0007669"/>
    <property type="project" value="TreeGrafter"/>
</dbReference>
<protein>
    <submittedName>
        <fullName evidence="6">TetR family transcriptional regulator</fullName>
    </submittedName>
</protein>
<dbReference type="AlphaFoldDB" id="A0A8J3YJV2"/>
<dbReference type="InterPro" id="IPR009057">
    <property type="entry name" value="Homeodomain-like_sf"/>
</dbReference>
<keyword evidence="2 4" id="KW-0238">DNA-binding</keyword>
<accession>A0A8J3YJV2</accession>
<dbReference type="GO" id="GO:0003700">
    <property type="term" value="F:DNA-binding transcription factor activity"/>
    <property type="evidence" value="ECO:0007669"/>
    <property type="project" value="TreeGrafter"/>
</dbReference>
<dbReference type="InterPro" id="IPR036271">
    <property type="entry name" value="Tet_transcr_reg_TetR-rel_C_sf"/>
</dbReference>
<dbReference type="Pfam" id="PF17940">
    <property type="entry name" value="TetR_C_31"/>
    <property type="match status" value="1"/>
</dbReference>
<evidence type="ECO:0000313" key="6">
    <source>
        <dbReference type="EMBL" id="GIJ45188.1"/>
    </source>
</evidence>
<dbReference type="InterPro" id="IPR001647">
    <property type="entry name" value="HTH_TetR"/>
</dbReference>
<evidence type="ECO:0000256" key="4">
    <source>
        <dbReference type="PROSITE-ProRule" id="PRU00335"/>
    </source>
</evidence>
<dbReference type="PANTHER" id="PTHR30055:SF234">
    <property type="entry name" value="HTH-TYPE TRANSCRIPTIONAL REGULATOR BETI"/>
    <property type="match status" value="1"/>
</dbReference>
<gene>
    <name evidence="6" type="ORF">Val02_20740</name>
</gene>
<dbReference type="Proteomes" id="UP000619260">
    <property type="component" value="Unassembled WGS sequence"/>
</dbReference>
<dbReference type="Pfam" id="PF00440">
    <property type="entry name" value="TetR_N"/>
    <property type="match status" value="1"/>
</dbReference>
<dbReference type="PANTHER" id="PTHR30055">
    <property type="entry name" value="HTH-TYPE TRANSCRIPTIONAL REGULATOR RUTR"/>
    <property type="match status" value="1"/>
</dbReference>
<dbReference type="InterPro" id="IPR050109">
    <property type="entry name" value="HTH-type_TetR-like_transc_reg"/>
</dbReference>
<dbReference type="EMBL" id="BOPF01000006">
    <property type="protein sequence ID" value="GIJ45188.1"/>
    <property type="molecule type" value="Genomic_DNA"/>
</dbReference>
<evidence type="ECO:0000313" key="7">
    <source>
        <dbReference type="Proteomes" id="UP000619260"/>
    </source>
</evidence>
<feature type="domain" description="HTH tetR-type" evidence="5">
    <location>
        <begin position="9"/>
        <end position="69"/>
    </location>
</feature>
<dbReference type="RefSeq" id="WP_203898733.1">
    <property type="nucleotide sequence ID" value="NZ_BOPF01000006.1"/>
</dbReference>
<dbReference type="SUPFAM" id="SSF46689">
    <property type="entry name" value="Homeodomain-like"/>
    <property type="match status" value="1"/>
</dbReference>
<reference evidence="6" key="1">
    <citation type="submission" date="2021-01" db="EMBL/GenBank/DDBJ databases">
        <title>Whole genome shotgun sequence of Virgisporangium aliadipatigenens NBRC 105644.</title>
        <authorList>
            <person name="Komaki H."/>
            <person name="Tamura T."/>
        </authorList>
    </citation>
    <scope>NUCLEOTIDE SEQUENCE</scope>
    <source>
        <strain evidence="6">NBRC 105644</strain>
    </source>
</reference>
<sequence length="192" mass="19927">MVTTAERGREVRQRLLRAAAELIAERGWSAVSTRMLAERAGVAPGLVHYHFSSVQAVLVEAAVGAARDLAAQAGPALAAAQSAEEGVAALFGMLDAHTGTDPTSVLFVEAYLAATRDEALRAALGAVIGEFRRLLADLLDAHAVPDPAATALVLTAAVDGLLVHRALRPGPDGADVTAVLRRLLSARPEDRG</sequence>
<dbReference type="PROSITE" id="PS50977">
    <property type="entry name" value="HTH_TETR_2"/>
    <property type="match status" value="1"/>
</dbReference>
<name>A0A8J3YJV2_9ACTN</name>
<evidence type="ECO:0000256" key="3">
    <source>
        <dbReference type="ARBA" id="ARBA00023163"/>
    </source>
</evidence>
<comment type="caution">
    <text evidence="6">The sequence shown here is derived from an EMBL/GenBank/DDBJ whole genome shotgun (WGS) entry which is preliminary data.</text>
</comment>
<evidence type="ECO:0000259" key="5">
    <source>
        <dbReference type="PROSITE" id="PS50977"/>
    </source>
</evidence>
<proteinExistence type="predicted"/>
<evidence type="ECO:0000256" key="1">
    <source>
        <dbReference type="ARBA" id="ARBA00023015"/>
    </source>
</evidence>
<feature type="DNA-binding region" description="H-T-H motif" evidence="4">
    <location>
        <begin position="32"/>
        <end position="51"/>
    </location>
</feature>
<keyword evidence="7" id="KW-1185">Reference proteome</keyword>
<keyword evidence="3" id="KW-0804">Transcription</keyword>
<dbReference type="InterPro" id="IPR041583">
    <property type="entry name" value="TetR_C_31"/>
</dbReference>
<evidence type="ECO:0000256" key="2">
    <source>
        <dbReference type="ARBA" id="ARBA00023125"/>
    </source>
</evidence>
<dbReference type="PRINTS" id="PR00455">
    <property type="entry name" value="HTHTETR"/>
</dbReference>
<organism evidence="6 7">
    <name type="scientific">Virgisporangium aliadipatigenens</name>
    <dbReference type="NCBI Taxonomy" id="741659"/>
    <lineage>
        <taxon>Bacteria</taxon>
        <taxon>Bacillati</taxon>
        <taxon>Actinomycetota</taxon>
        <taxon>Actinomycetes</taxon>
        <taxon>Micromonosporales</taxon>
        <taxon>Micromonosporaceae</taxon>
        <taxon>Virgisporangium</taxon>
    </lineage>
</organism>
<keyword evidence="1" id="KW-0805">Transcription regulation</keyword>
<dbReference type="SUPFAM" id="SSF48498">
    <property type="entry name" value="Tetracyclin repressor-like, C-terminal domain"/>
    <property type="match status" value="1"/>
</dbReference>
<dbReference type="Gene3D" id="1.10.357.10">
    <property type="entry name" value="Tetracycline Repressor, domain 2"/>
    <property type="match status" value="1"/>
</dbReference>